<dbReference type="PANTHER" id="PTHR22989:SF3">
    <property type="entry name" value="METHYLTRANSFERASE FKBM DOMAIN-CONTAINING PROTEIN"/>
    <property type="match status" value="1"/>
</dbReference>
<dbReference type="Proteomes" id="UP000050794">
    <property type="component" value="Unassembled WGS sequence"/>
</dbReference>
<sequence length="211" mass="24694">MIDRNVLNALSAGIHGYSIEKLQINLYTALFTVEPMRSQFRLATSLYQANKFHRGEFPKLCRIWGADPDGTINRQLFERIGETIYEERLVERAELTAFFRDHIGIKVVDLMLMDIEGDEVLSIFREDGHLDSRNIPVCHFNIEFHWPSSENTSKFGLFVLHTQSDGRYIIMKPIYLEFPNKNGVRNVQRLFAINVENELCERRYLLNEHKS</sequence>
<dbReference type="AlphaFoldDB" id="A0A183UDP7"/>
<reference evidence="2 3" key="2">
    <citation type="submission" date="2018-11" db="EMBL/GenBank/DDBJ databases">
        <authorList>
            <consortium name="Pathogen Informatics"/>
        </authorList>
    </citation>
    <scope>NUCLEOTIDE SEQUENCE [LARGE SCALE GENOMIC DNA]</scope>
</reference>
<dbReference type="EMBL" id="UYWY01019522">
    <property type="protein sequence ID" value="VDM37938.1"/>
    <property type="molecule type" value="Genomic_DNA"/>
</dbReference>
<evidence type="ECO:0000313" key="3">
    <source>
        <dbReference type="Proteomes" id="UP000050794"/>
    </source>
</evidence>
<dbReference type="PANTHER" id="PTHR22989">
    <property type="entry name" value="UNCHARACTERIZED DUF13 C.ELEGANS"/>
    <property type="match status" value="1"/>
</dbReference>
<dbReference type="WBParaSite" id="TCNE_0000661701-mRNA-1">
    <property type="protein sequence ID" value="TCNE_0000661701-mRNA-1"/>
    <property type="gene ID" value="TCNE_0000661701"/>
</dbReference>
<accession>A0A183UDP7</accession>
<evidence type="ECO:0000313" key="2">
    <source>
        <dbReference type="EMBL" id="VDM37938.1"/>
    </source>
</evidence>
<dbReference type="Pfam" id="PF05050">
    <property type="entry name" value="Methyltransf_21"/>
    <property type="match status" value="1"/>
</dbReference>
<proteinExistence type="predicted"/>
<protein>
    <submittedName>
        <fullName evidence="4">Methyltransf_21 domain-containing protein</fullName>
    </submittedName>
</protein>
<dbReference type="InterPro" id="IPR006342">
    <property type="entry name" value="FkbM_mtfrase"/>
</dbReference>
<name>A0A183UDP7_TOXCA</name>
<keyword evidence="3" id="KW-1185">Reference proteome</keyword>
<reference evidence="4" key="1">
    <citation type="submission" date="2016-06" db="UniProtKB">
        <authorList>
            <consortium name="WormBaseParasite"/>
        </authorList>
    </citation>
    <scope>IDENTIFICATION</scope>
</reference>
<gene>
    <name evidence="2" type="ORF">TCNE_LOCUS6617</name>
</gene>
<evidence type="ECO:0000259" key="1">
    <source>
        <dbReference type="Pfam" id="PF05050"/>
    </source>
</evidence>
<evidence type="ECO:0000313" key="4">
    <source>
        <dbReference type="WBParaSite" id="TCNE_0000661701-mRNA-1"/>
    </source>
</evidence>
<organism evidence="3 4">
    <name type="scientific">Toxocara canis</name>
    <name type="common">Canine roundworm</name>
    <dbReference type="NCBI Taxonomy" id="6265"/>
    <lineage>
        <taxon>Eukaryota</taxon>
        <taxon>Metazoa</taxon>
        <taxon>Ecdysozoa</taxon>
        <taxon>Nematoda</taxon>
        <taxon>Chromadorea</taxon>
        <taxon>Rhabditida</taxon>
        <taxon>Spirurina</taxon>
        <taxon>Ascaridomorpha</taxon>
        <taxon>Ascaridoidea</taxon>
        <taxon>Toxocaridae</taxon>
        <taxon>Toxocara</taxon>
    </lineage>
</organism>
<feature type="domain" description="Methyltransferase FkbM" evidence="1">
    <location>
        <begin position="78"/>
        <end position="154"/>
    </location>
</feature>